<reference evidence="2" key="1">
    <citation type="journal article" date="2015" name="PLoS ONE">
        <title>Complete Genome Sequence of Thermus aquaticus Y51MC23.</title>
        <authorList>
            <person name="Brumm P.J."/>
            <person name="Monsma S."/>
            <person name="Keough B."/>
            <person name="Jasinovica S."/>
            <person name="Ferguson E."/>
            <person name="Schoenfeld T."/>
            <person name="Lodes M."/>
            <person name="Mead D.A."/>
        </authorList>
    </citation>
    <scope>NUCLEOTIDE SEQUENCE [LARGE SCALE GENOMIC DNA]</scope>
    <source>
        <strain evidence="2">BAA-2747 / Y51MC23</strain>
    </source>
</reference>
<evidence type="ECO:0000313" key="2">
    <source>
        <dbReference type="Proteomes" id="UP000058660"/>
    </source>
</evidence>
<accession>A0ABN4IL71</accession>
<dbReference type="EMBL" id="CP010822">
    <property type="protein sequence ID" value="ALJ91723.1"/>
    <property type="molecule type" value="Genomic_DNA"/>
</dbReference>
<proteinExistence type="predicted"/>
<dbReference type="Proteomes" id="UP000058660">
    <property type="component" value="Chromosome"/>
</dbReference>
<dbReference type="RefSeq" id="WP_003045278.1">
    <property type="nucleotide sequence ID" value="NZ_CP010822.1"/>
</dbReference>
<keyword evidence="2" id="KW-1185">Reference proteome</keyword>
<organism evidence="1 2">
    <name type="scientific">Thermus aquaticus (strain ATCC BAA-2747 / Y51MC23)</name>
    <dbReference type="NCBI Taxonomy" id="498848"/>
    <lineage>
        <taxon>Bacteria</taxon>
        <taxon>Thermotogati</taxon>
        <taxon>Deinococcota</taxon>
        <taxon>Deinococci</taxon>
        <taxon>Thermales</taxon>
        <taxon>Thermaceae</taxon>
        <taxon>Thermus</taxon>
    </lineage>
</organism>
<gene>
    <name evidence="1" type="ORF">TO73_1903</name>
</gene>
<sequence length="72" mass="8201">MGRQGDRLVYYTPEGKEEQALRARTYLDVSRCRLRLEIAPKGAETPAVLVYTQERQFLRLPEGREAPAGLPL</sequence>
<evidence type="ECO:0000313" key="1">
    <source>
        <dbReference type="EMBL" id="ALJ91723.1"/>
    </source>
</evidence>
<protein>
    <submittedName>
        <fullName evidence="1">Uncharacterized protein</fullName>
    </submittedName>
</protein>
<name>A0ABN4IL71_THEA5</name>